<feature type="repeat" description="PPR" evidence="4">
    <location>
        <begin position="175"/>
        <end position="209"/>
    </location>
</feature>
<dbReference type="Gene3D" id="1.25.40.10">
    <property type="entry name" value="Tetratricopeptide repeat domain"/>
    <property type="match status" value="4"/>
</dbReference>
<dbReference type="Pfam" id="PF20431">
    <property type="entry name" value="E_motif"/>
    <property type="match status" value="1"/>
</dbReference>
<evidence type="ECO:0000256" key="4">
    <source>
        <dbReference type="PROSITE-ProRule" id="PRU00708"/>
    </source>
</evidence>
<dbReference type="InterPro" id="IPR046960">
    <property type="entry name" value="PPR_At4g14850-like_plant"/>
</dbReference>
<evidence type="ECO:0000313" key="7">
    <source>
        <dbReference type="Proteomes" id="UP000824469"/>
    </source>
</evidence>
<name>A0AA38LKM0_TAXCH</name>
<dbReference type="OMA" id="HERISAY"/>
<dbReference type="PROSITE" id="PS51375">
    <property type="entry name" value="PPR"/>
    <property type="match status" value="5"/>
</dbReference>
<protein>
    <recommendedName>
        <fullName evidence="5">DYW domain-containing protein</fullName>
    </recommendedName>
</protein>
<dbReference type="GO" id="GO:0008270">
    <property type="term" value="F:zinc ion binding"/>
    <property type="evidence" value="ECO:0007669"/>
    <property type="project" value="InterPro"/>
</dbReference>
<feature type="repeat" description="PPR" evidence="4">
    <location>
        <begin position="276"/>
        <end position="310"/>
    </location>
</feature>
<evidence type="ECO:0000256" key="1">
    <source>
        <dbReference type="ARBA" id="ARBA00006643"/>
    </source>
</evidence>
<accession>A0AA38LKM0</accession>
<keyword evidence="3" id="KW-0809">Transit peptide</keyword>
<gene>
    <name evidence="6" type="ORF">KI387_000536</name>
</gene>
<proteinExistence type="inferred from homology"/>
<dbReference type="PANTHER" id="PTHR47926:SF434">
    <property type="entry name" value="PENTATRICOPEPTIDE REPEAT SUPERFAMILY PROTEIN"/>
    <property type="match status" value="1"/>
</dbReference>
<evidence type="ECO:0000313" key="6">
    <source>
        <dbReference type="EMBL" id="KAH9328428.1"/>
    </source>
</evidence>
<dbReference type="InterPro" id="IPR032867">
    <property type="entry name" value="DYW_dom"/>
</dbReference>
<dbReference type="Pfam" id="PF14432">
    <property type="entry name" value="DYW_deaminase"/>
    <property type="match status" value="1"/>
</dbReference>
<dbReference type="NCBIfam" id="TIGR00756">
    <property type="entry name" value="PPR"/>
    <property type="match status" value="7"/>
</dbReference>
<comment type="caution">
    <text evidence="6">The sequence shown here is derived from an EMBL/GenBank/DDBJ whole genome shotgun (WGS) entry which is preliminary data.</text>
</comment>
<keyword evidence="2" id="KW-0677">Repeat</keyword>
<dbReference type="FunFam" id="1.25.40.10:FF:001093">
    <property type="entry name" value="Pentatricopeptide repeat-containing protein At2g34400"/>
    <property type="match status" value="1"/>
</dbReference>
<dbReference type="EMBL" id="JAHRHJ020000001">
    <property type="protein sequence ID" value="KAH9328428.1"/>
    <property type="molecule type" value="Genomic_DNA"/>
</dbReference>
<feature type="repeat" description="PPR" evidence="4">
    <location>
        <begin position="245"/>
        <end position="275"/>
    </location>
</feature>
<reference evidence="6 7" key="1">
    <citation type="journal article" date="2021" name="Nat. Plants">
        <title>The Taxus genome provides insights into paclitaxel biosynthesis.</title>
        <authorList>
            <person name="Xiong X."/>
            <person name="Gou J."/>
            <person name="Liao Q."/>
            <person name="Li Y."/>
            <person name="Zhou Q."/>
            <person name="Bi G."/>
            <person name="Li C."/>
            <person name="Du R."/>
            <person name="Wang X."/>
            <person name="Sun T."/>
            <person name="Guo L."/>
            <person name="Liang H."/>
            <person name="Lu P."/>
            <person name="Wu Y."/>
            <person name="Zhang Z."/>
            <person name="Ro D.K."/>
            <person name="Shang Y."/>
            <person name="Huang S."/>
            <person name="Yan J."/>
        </authorList>
    </citation>
    <scope>NUCLEOTIDE SEQUENCE [LARGE SCALE GENOMIC DNA]</scope>
    <source>
        <strain evidence="6">Ta-2019</strain>
    </source>
</reference>
<dbReference type="Pfam" id="PF13041">
    <property type="entry name" value="PPR_2"/>
    <property type="match status" value="4"/>
</dbReference>
<dbReference type="PANTHER" id="PTHR47926">
    <property type="entry name" value="PENTATRICOPEPTIDE REPEAT-CONTAINING PROTEIN"/>
    <property type="match status" value="1"/>
</dbReference>
<keyword evidence="7" id="KW-1185">Reference proteome</keyword>
<feature type="repeat" description="PPR" evidence="4">
    <location>
        <begin position="109"/>
        <end position="143"/>
    </location>
</feature>
<dbReference type="Proteomes" id="UP000824469">
    <property type="component" value="Unassembled WGS sequence"/>
</dbReference>
<organism evidence="6 7">
    <name type="scientific">Taxus chinensis</name>
    <name type="common">Chinese yew</name>
    <name type="synonym">Taxus wallichiana var. chinensis</name>
    <dbReference type="NCBI Taxonomy" id="29808"/>
    <lineage>
        <taxon>Eukaryota</taxon>
        <taxon>Viridiplantae</taxon>
        <taxon>Streptophyta</taxon>
        <taxon>Embryophyta</taxon>
        <taxon>Tracheophyta</taxon>
        <taxon>Spermatophyta</taxon>
        <taxon>Pinopsida</taxon>
        <taxon>Pinidae</taxon>
        <taxon>Conifers II</taxon>
        <taxon>Cupressales</taxon>
        <taxon>Taxaceae</taxon>
        <taxon>Taxus</taxon>
    </lineage>
</organism>
<dbReference type="AlphaFoldDB" id="A0AA38LKM0"/>
<feature type="repeat" description="PPR" evidence="4">
    <location>
        <begin position="377"/>
        <end position="411"/>
    </location>
</feature>
<dbReference type="FunFam" id="1.25.40.10:FF:000344">
    <property type="entry name" value="Pentatricopeptide repeat-containing protein"/>
    <property type="match status" value="1"/>
</dbReference>
<evidence type="ECO:0000256" key="3">
    <source>
        <dbReference type="ARBA" id="ARBA00022946"/>
    </source>
</evidence>
<comment type="similarity">
    <text evidence="1">Belongs to the PPR family. PCMP-H subfamily.</text>
</comment>
<dbReference type="InterPro" id="IPR011990">
    <property type="entry name" value="TPR-like_helical_dom_sf"/>
</dbReference>
<sequence length="683" mass="76565">MAVQGPSLALSPYPPYQQKIILPRAVFKPKPWSTVSISLHHFVGCSTANATTFIDGTQPKPKPILPDYIHENPENSVSEEIRNLCKEGKVQEALDIFHILRKRQGIRLDRETYAVLLQGCCTIKSVEESRRVYGHMLESGIEVDASLSANVVAMYCKNGKLVDARQVFDKMPERGLVSWNVIIAGYAKHGRSDEALRVFCEMLEEGGLIDGYTISSILRACAAKFDIGVGRQVHGCAVRMEFQNNVYVASALVDMYAKCGRLEDARHVFDKMPERNVVSWNAMVAGYAQHGCGEEALKLFWEMQVAGVKADHFTIPTVLRVCAGLASLGQGKQVHGIVIRCEFELDIVLGSALVDLYSKWGRVEDARLVFDKMLERNIISWNAMIAGYGSHGRGKDAILIFEQMQTEGIKPNHISLSSILSACSYSGLANEGWQYFSCMRQDYGITPRATHYACMVEIIGRSGCLDDAYYFIKKSPIKPNAYMWGALLRASRVHVNMALGELAAKQLYELEPNNIGNYLVMLDIYVAAGRRDHAARLKKMMKDQGLNQVPECSWIEVKERVHKFFVGDSLHPLTAEINARWMKLTIQIKEAGYVPRSSFVLPDIEQQQEEFACYHSEKHAIAFGLISIPPPKPLQIVQNHRICADCHNAAKIISKVVGREIVVRDPRCFHHFNDGLCSCGDYW</sequence>
<dbReference type="FunFam" id="1.25.40.10:FF:000488">
    <property type="entry name" value="Pentatricopeptide repeat-containing protein, mitochondrial"/>
    <property type="match status" value="1"/>
</dbReference>
<evidence type="ECO:0000259" key="5">
    <source>
        <dbReference type="Pfam" id="PF14432"/>
    </source>
</evidence>
<feature type="domain" description="DYW" evidence="5">
    <location>
        <begin position="592"/>
        <end position="683"/>
    </location>
</feature>
<dbReference type="InterPro" id="IPR046848">
    <property type="entry name" value="E_motif"/>
</dbReference>
<dbReference type="InterPro" id="IPR002885">
    <property type="entry name" value="PPR_rpt"/>
</dbReference>
<evidence type="ECO:0000256" key="2">
    <source>
        <dbReference type="ARBA" id="ARBA00022737"/>
    </source>
</evidence>
<dbReference type="GO" id="GO:0003723">
    <property type="term" value="F:RNA binding"/>
    <property type="evidence" value="ECO:0007669"/>
    <property type="project" value="InterPro"/>
</dbReference>
<dbReference type="GO" id="GO:0009451">
    <property type="term" value="P:RNA modification"/>
    <property type="evidence" value="ECO:0007669"/>
    <property type="project" value="InterPro"/>
</dbReference>